<dbReference type="Proteomes" id="UP001642483">
    <property type="component" value="Unassembled WGS sequence"/>
</dbReference>
<dbReference type="PANTHER" id="PTHR18978">
    <property type="entry name" value="GRIP-1 ASSOCIATED PROTEIN 1"/>
    <property type="match status" value="1"/>
</dbReference>
<feature type="compositionally biased region" description="Low complexity" evidence="2">
    <location>
        <begin position="216"/>
        <end position="225"/>
    </location>
</feature>
<keyword evidence="1" id="KW-0175">Coiled coil</keyword>
<evidence type="ECO:0000313" key="3">
    <source>
        <dbReference type="EMBL" id="CAK8694862.1"/>
    </source>
</evidence>
<accession>A0ABP0GT81</accession>
<feature type="coiled-coil region" evidence="1">
    <location>
        <begin position="461"/>
        <end position="694"/>
    </location>
</feature>
<protein>
    <recommendedName>
        <fullName evidence="5">GRIP1-associated protein 1</fullName>
    </recommendedName>
</protein>
<evidence type="ECO:0000256" key="2">
    <source>
        <dbReference type="SAM" id="MobiDB-lite"/>
    </source>
</evidence>
<feature type="region of interest" description="Disordered" evidence="2">
    <location>
        <begin position="140"/>
        <end position="189"/>
    </location>
</feature>
<evidence type="ECO:0000313" key="4">
    <source>
        <dbReference type="Proteomes" id="UP001642483"/>
    </source>
</evidence>
<evidence type="ECO:0008006" key="5">
    <source>
        <dbReference type="Google" id="ProtNLM"/>
    </source>
</evidence>
<dbReference type="InterPro" id="IPR026204">
    <property type="entry name" value="GRIPAP1"/>
</dbReference>
<comment type="caution">
    <text evidence="3">The sequence shown here is derived from an EMBL/GenBank/DDBJ whole genome shotgun (WGS) entry which is preliminary data.</text>
</comment>
<dbReference type="EMBL" id="CAWYQH010000141">
    <property type="protein sequence ID" value="CAK8694862.1"/>
    <property type="molecule type" value="Genomic_DNA"/>
</dbReference>
<feature type="compositionally biased region" description="Basic and acidic residues" evidence="2">
    <location>
        <begin position="329"/>
        <end position="346"/>
    </location>
</feature>
<dbReference type="PANTHER" id="PTHR18978:SF1">
    <property type="entry name" value="GRIP1-ASSOCIATED PROTEIN 1"/>
    <property type="match status" value="1"/>
</dbReference>
<feature type="region of interest" description="Disordered" evidence="2">
    <location>
        <begin position="204"/>
        <end position="226"/>
    </location>
</feature>
<organism evidence="3 4">
    <name type="scientific">Clavelina lepadiformis</name>
    <name type="common">Light-bulb sea squirt</name>
    <name type="synonym">Ascidia lepadiformis</name>
    <dbReference type="NCBI Taxonomy" id="159417"/>
    <lineage>
        <taxon>Eukaryota</taxon>
        <taxon>Metazoa</taxon>
        <taxon>Chordata</taxon>
        <taxon>Tunicata</taxon>
        <taxon>Ascidiacea</taxon>
        <taxon>Aplousobranchia</taxon>
        <taxon>Clavelinidae</taxon>
        <taxon>Clavelina</taxon>
    </lineage>
</organism>
<feature type="compositionally biased region" description="Basic and acidic residues" evidence="2">
    <location>
        <begin position="146"/>
        <end position="160"/>
    </location>
</feature>
<evidence type="ECO:0000256" key="1">
    <source>
        <dbReference type="SAM" id="Coils"/>
    </source>
</evidence>
<feature type="compositionally biased region" description="Low complexity" evidence="2">
    <location>
        <begin position="746"/>
        <end position="758"/>
    </location>
</feature>
<proteinExistence type="predicted"/>
<feature type="region of interest" description="Disordered" evidence="2">
    <location>
        <begin position="327"/>
        <end position="346"/>
    </location>
</feature>
<feature type="region of interest" description="Disordered" evidence="2">
    <location>
        <begin position="741"/>
        <end position="767"/>
    </location>
</feature>
<sequence length="887" mass="102858">MAQSLSDEEFHRMQLQLIEMRTENYKLKDENKKQALKLKDLAEKEVRLDKELNKQTKMKRALSTLNKSKQAQEYEALLQQQEEQFALQNQTLMEELSRLSLSVDKLEKENDRLKRQEGESADMSNDSELRRLQAQNTALKTSMENMQRKHKEELQERLDSFRPTTQQTNAETKYSAPNGQDPSIHFQDPLSVDADHKDINKEHQNSVEQEDEPGTSNSLNENSSNTDKTTMIEQQLLHTQAQYERLKQQLATLQDVEVQYEAERVEKKMLEKTLEEERNRHMKEQRALTNEVESCQEKVDRKQALLLQIQDEKEKLFLECQSLTSKLGQQRDEMTQESKEENQKLHNEMSSLRNALQNAQHLLEKQQVSMETIQKQAQSHESDKLSLQEDIQRLKSQIVETEQKMQAQQNQHSENSTKTKMLEGDIISLKSRLERATMERDDAVTKFEENARASGALLQRVDSVEQSNDAIRRELAEAKELAEKRKKVMDKQAMDSQENNAKFTKRIAEMQSEYNATLKHTNNSYEEKIKALEHTCKRQEQELIRMNMQDRTKARELDTIQQQMRDIQATASSLENSKGWFERALQDAEKLAEDKQIAHKKQIEDIKQDQKKDLDKVRLEMLSKDEEVSTANDRIQEAKSETAKRDELIKRLEQDIQDEVSKQRLVEKKGQATLKDLKRQLINERKRNEKLQEKLGEISSSKSNLDELLEVVDGRDTNTTGGDGSSVSSFSFRDLISSNKHSVADSNSQASTSNLSSTPTASVSKAESRDLLSRVTALQQDKWQLEEQVRHLEESAGAMANELLEKTKLLQDYIQHTRTDVQRARSSNEELGSRTFGNRMKSIITGQEENDYANIRELNRKLTRMLEEEMTKNMALKQVSELVLDLI</sequence>
<feature type="region of interest" description="Disordered" evidence="2">
    <location>
        <begin position="110"/>
        <end position="129"/>
    </location>
</feature>
<name>A0ABP0GT81_CLALP</name>
<gene>
    <name evidence="3" type="ORF">CVLEPA_LOCUS28189</name>
</gene>
<reference evidence="3 4" key="1">
    <citation type="submission" date="2024-02" db="EMBL/GenBank/DDBJ databases">
        <authorList>
            <person name="Daric V."/>
            <person name="Darras S."/>
        </authorList>
    </citation>
    <scope>NUCLEOTIDE SEQUENCE [LARGE SCALE GENOMIC DNA]</scope>
</reference>
<keyword evidence="4" id="KW-1185">Reference proteome</keyword>
<feature type="compositionally biased region" description="Polar residues" evidence="2">
    <location>
        <begin position="162"/>
        <end position="181"/>
    </location>
</feature>